<reference evidence="4 6" key="2">
    <citation type="journal article" date="2014" name="BMC Genomics">
        <title>An improved genome release (version Mt4.0) for the model legume Medicago truncatula.</title>
        <authorList>
            <person name="Tang H."/>
            <person name="Krishnakumar V."/>
            <person name="Bidwell S."/>
            <person name="Rosen B."/>
            <person name="Chan A."/>
            <person name="Zhou S."/>
            <person name="Gentzbittel L."/>
            <person name="Childs K.L."/>
            <person name="Yandell M."/>
            <person name="Gundlach H."/>
            <person name="Mayer K.F."/>
            <person name="Schwartz D.C."/>
            <person name="Town C.D."/>
        </authorList>
    </citation>
    <scope>GENOME REANNOTATION</scope>
    <source>
        <strain evidence="5 6">cv. Jemalong A17</strain>
    </source>
</reference>
<feature type="domain" description="Disease resistance R13L4/SHOC-2-like LRR" evidence="3">
    <location>
        <begin position="108"/>
        <end position="414"/>
    </location>
</feature>
<keyword evidence="1" id="KW-0677">Repeat</keyword>
<dbReference type="EnsemblPlants" id="AET02334">
    <property type="protein sequence ID" value="AET02334"/>
    <property type="gene ID" value="MTR_8g039260"/>
</dbReference>
<accession>G7LG29</accession>
<feature type="domain" description="Disease resistance protein winged helix" evidence="2">
    <location>
        <begin position="2"/>
        <end position="40"/>
    </location>
</feature>
<dbReference type="EMBL" id="CM001224">
    <property type="protein sequence ID" value="AET02334.1"/>
    <property type="molecule type" value="Genomic_DNA"/>
</dbReference>
<dbReference type="PaxDb" id="3880-AET02334"/>
<sequence>MSVEEVGEQYFNDLFSRSFFQESREYEMDFIMHDLLNDLAKYVCGDFCSTLKDEESHNRLKMTRHVSFLGNSGNSFKFFETLYNANRLRTFLPLCMRSNEGDSKLLMSSILMQELFSKFKFFRVLSMSGFSTENELLDTIGNLKHLRFLDVSGTNIKKLLDSVCSLYNLQILKLMNCKCLEELPLNLYKLTNVRYLNFSKTKVRRRPMDVGKLKNLQVLSSFYVDKGKLQKIVNPSDALAATLKNKVHLVKLELEWNACSDNSEKEREVLEKLQPSKQLKKLSIRGYGDCENCVLLPPLGILPSLKKLWITGLSGIVAIGSEFYDNRSISSSVSPPFTSLEILKFENMEGWEEWDCKIVTGAFPCLQKLFINDCPYLEECLPEQLPCLLKLKITNCSQLVASVPFAPSIRRLHLSNCGRLHIGYQLSTLRILRIDEWCMKESFLEWVGHISLETLMIMRSPTMNIPLGCSYNFLEYLDLSSGLLPKTRVLTRLYIRECSNLEMNLKKLDYEGFCNLSSLESLCLSNCPNLQCLPVEGLPKSISRLAICGPSVVKERYMKPKGEEWGKISHIQCLVINDVIIN</sequence>
<name>G7LG29_MEDTR</name>
<gene>
    <name evidence="4" type="ordered locus">MTR_8g039260</name>
</gene>
<dbReference type="Proteomes" id="UP000002051">
    <property type="component" value="Chromosome 8"/>
</dbReference>
<evidence type="ECO:0000259" key="3">
    <source>
        <dbReference type="Pfam" id="PF23598"/>
    </source>
</evidence>
<dbReference type="InterPro" id="IPR058922">
    <property type="entry name" value="WHD_DRP"/>
</dbReference>
<evidence type="ECO:0000256" key="1">
    <source>
        <dbReference type="ARBA" id="ARBA00022737"/>
    </source>
</evidence>
<reference evidence="4 6" key="1">
    <citation type="journal article" date="2011" name="Nature">
        <title>The Medicago genome provides insight into the evolution of rhizobial symbioses.</title>
        <authorList>
            <person name="Young N.D."/>
            <person name="Debelle F."/>
            <person name="Oldroyd G.E."/>
            <person name="Geurts R."/>
            <person name="Cannon S.B."/>
            <person name="Udvardi M.K."/>
            <person name="Benedito V.A."/>
            <person name="Mayer K.F."/>
            <person name="Gouzy J."/>
            <person name="Schoof H."/>
            <person name="Van de Peer Y."/>
            <person name="Proost S."/>
            <person name="Cook D.R."/>
            <person name="Meyers B.C."/>
            <person name="Spannagl M."/>
            <person name="Cheung F."/>
            <person name="De Mita S."/>
            <person name="Krishnakumar V."/>
            <person name="Gundlach H."/>
            <person name="Zhou S."/>
            <person name="Mudge J."/>
            <person name="Bharti A.K."/>
            <person name="Murray J.D."/>
            <person name="Naoumkina M.A."/>
            <person name="Rosen B."/>
            <person name="Silverstein K.A."/>
            <person name="Tang H."/>
            <person name="Rombauts S."/>
            <person name="Zhao P.X."/>
            <person name="Zhou P."/>
            <person name="Barbe V."/>
            <person name="Bardou P."/>
            <person name="Bechner M."/>
            <person name="Bellec A."/>
            <person name="Berger A."/>
            <person name="Berges H."/>
            <person name="Bidwell S."/>
            <person name="Bisseling T."/>
            <person name="Choisne N."/>
            <person name="Couloux A."/>
            <person name="Denny R."/>
            <person name="Deshpande S."/>
            <person name="Dai X."/>
            <person name="Doyle J.J."/>
            <person name="Dudez A.M."/>
            <person name="Farmer A.D."/>
            <person name="Fouteau S."/>
            <person name="Franken C."/>
            <person name="Gibelin C."/>
            <person name="Gish J."/>
            <person name="Goldstein S."/>
            <person name="Gonzalez A.J."/>
            <person name="Green P.J."/>
            <person name="Hallab A."/>
            <person name="Hartog M."/>
            <person name="Hua A."/>
            <person name="Humphray S.J."/>
            <person name="Jeong D.H."/>
            <person name="Jing Y."/>
            <person name="Jocker A."/>
            <person name="Kenton S.M."/>
            <person name="Kim D.J."/>
            <person name="Klee K."/>
            <person name="Lai H."/>
            <person name="Lang C."/>
            <person name="Lin S."/>
            <person name="Macmil S.L."/>
            <person name="Magdelenat G."/>
            <person name="Matthews L."/>
            <person name="McCorrison J."/>
            <person name="Monaghan E.L."/>
            <person name="Mun J.H."/>
            <person name="Najar F.Z."/>
            <person name="Nicholson C."/>
            <person name="Noirot C."/>
            <person name="O'Bleness M."/>
            <person name="Paule C.R."/>
            <person name="Poulain J."/>
            <person name="Prion F."/>
            <person name="Qin B."/>
            <person name="Qu C."/>
            <person name="Retzel E.F."/>
            <person name="Riddle C."/>
            <person name="Sallet E."/>
            <person name="Samain S."/>
            <person name="Samson N."/>
            <person name="Sanders I."/>
            <person name="Saurat O."/>
            <person name="Scarpelli C."/>
            <person name="Schiex T."/>
            <person name="Segurens B."/>
            <person name="Severin A.J."/>
            <person name="Sherrier D.J."/>
            <person name="Shi R."/>
            <person name="Sims S."/>
            <person name="Singer S.R."/>
            <person name="Sinharoy S."/>
            <person name="Sterck L."/>
            <person name="Viollet A."/>
            <person name="Wang B.B."/>
            <person name="Wang K."/>
            <person name="Wang M."/>
            <person name="Wang X."/>
            <person name="Warfsmann J."/>
            <person name="Weissenbach J."/>
            <person name="White D.D."/>
            <person name="White J.D."/>
            <person name="Wiley G.B."/>
            <person name="Wincker P."/>
            <person name="Xing Y."/>
            <person name="Yang L."/>
            <person name="Yao Z."/>
            <person name="Ying F."/>
            <person name="Zhai J."/>
            <person name="Zhou L."/>
            <person name="Zuber A."/>
            <person name="Denarie J."/>
            <person name="Dixon R.A."/>
            <person name="May G.D."/>
            <person name="Schwartz D.C."/>
            <person name="Rogers J."/>
            <person name="Quetier F."/>
            <person name="Town C.D."/>
            <person name="Roe B.A."/>
        </authorList>
    </citation>
    <scope>NUCLEOTIDE SEQUENCE [LARGE SCALE GENOMIC DNA]</scope>
    <source>
        <strain evidence="4">A17</strain>
        <strain evidence="5 6">cv. Jemalong A17</strain>
    </source>
</reference>
<keyword evidence="6" id="KW-1185">Reference proteome</keyword>
<evidence type="ECO:0000313" key="6">
    <source>
        <dbReference type="Proteomes" id="UP000002051"/>
    </source>
</evidence>
<reference evidence="5" key="3">
    <citation type="submission" date="2015-04" db="UniProtKB">
        <authorList>
            <consortium name="EnsemblPlants"/>
        </authorList>
    </citation>
    <scope>IDENTIFICATION</scope>
    <source>
        <strain evidence="5">cv. Jemalong A17</strain>
    </source>
</reference>
<evidence type="ECO:0000259" key="2">
    <source>
        <dbReference type="Pfam" id="PF23559"/>
    </source>
</evidence>
<dbReference type="Pfam" id="PF23559">
    <property type="entry name" value="WHD_DRP"/>
    <property type="match status" value="1"/>
</dbReference>
<evidence type="ECO:0000313" key="4">
    <source>
        <dbReference type="EMBL" id="AET02334.1"/>
    </source>
</evidence>
<dbReference type="HOGENOM" id="CLU_000837_8_11_1"/>
<dbReference type="Pfam" id="PF23598">
    <property type="entry name" value="LRR_14"/>
    <property type="match status" value="1"/>
</dbReference>
<protein>
    <submittedName>
        <fullName evidence="4">NBS-LRR type disease resistance protein CNL-J3, putative</fullName>
    </submittedName>
</protein>
<dbReference type="InterPro" id="IPR055414">
    <property type="entry name" value="LRR_R13L4/SHOC2-like"/>
</dbReference>
<dbReference type="PANTHER" id="PTHR47186:SF43">
    <property type="entry name" value="TYPE DISEASE RESISTANCE PROTEIN CNL-J3, PUTATIVE-RELATED"/>
    <property type="match status" value="1"/>
</dbReference>
<dbReference type="AlphaFoldDB" id="G7LG29"/>
<dbReference type="OMA" id="FICCEHL"/>
<dbReference type="PANTHER" id="PTHR47186">
    <property type="entry name" value="LEUCINE-RICH REPEAT-CONTAINING PROTEIN 57"/>
    <property type="match status" value="1"/>
</dbReference>
<dbReference type="InterPro" id="IPR032675">
    <property type="entry name" value="LRR_dom_sf"/>
</dbReference>
<dbReference type="eggNOG" id="KOG4658">
    <property type="taxonomic scope" value="Eukaryota"/>
</dbReference>
<proteinExistence type="predicted"/>
<dbReference type="SUPFAM" id="SSF52058">
    <property type="entry name" value="L domain-like"/>
    <property type="match status" value="2"/>
</dbReference>
<dbReference type="Gene3D" id="3.80.10.10">
    <property type="entry name" value="Ribonuclease Inhibitor"/>
    <property type="match status" value="3"/>
</dbReference>
<evidence type="ECO:0000313" key="5">
    <source>
        <dbReference type="EnsemblPlants" id="AET02334"/>
    </source>
</evidence>
<organism evidence="4 6">
    <name type="scientific">Medicago truncatula</name>
    <name type="common">Barrel medic</name>
    <name type="synonym">Medicago tribuloides</name>
    <dbReference type="NCBI Taxonomy" id="3880"/>
    <lineage>
        <taxon>Eukaryota</taxon>
        <taxon>Viridiplantae</taxon>
        <taxon>Streptophyta</taxon>
        <taxon>Embryophyta</taxon>
        <taxon>Tracheophyta</taxon>
        <taxon>Spermatophyta</taxon>
        <taxon>Magnoliopsida</taxon>
        <taxon>eudicotyledons</taxon>
        <taxon>Gunneridae</taxon>
        <taxon>Pentapetalae</taxon>
        <taxon>rosids</taxon>
        <taxon>fabids</taxon>
        <taxon>Fabales</taxon>
        <taxon>Fabaceae</taxon>
        <taxon>Papilionoideae</taxon>
        <taxon>50 kb inversion clade</taxon>
        <taxon>NPAAA clade</taxon>
        <taxon>Hologalegina</taxon>
        <taxon>IRL clade</taxon>
        <taxon>Trifolieae</taxon>
        <taxon>Medicago</taxon>
    </lineage>
</organism>